<evidence type="ECO:0000256" key="5">
    <source>
        <dbReference type="SAM" id="MobiDB-lite"/>
    </source>
</evidence>
<dbReference type="STRING" id="947166.A0A1D1UYE8"/>
<dbReference type="SUPFAM" id="SSF57850">
    <property type="entry name" value="RING/U-box"/>
    <property type="match status" value="1"/>
</dbReference>
<evidence type="ECO:0000259" key="7">
    <source>
        <dbReference type="PROSITE" id="PS50089"/>
    </source>
</evidence>
<evidence type="ECO:0000313" key="8">
    <source>
        <dbReference type="EMBL" id="GAU94649.1"/>
    </source>
</evidence>
<evidence type="ECO:0000256" key="1">
    <source>
        <dbReference type="ARBA" id="ARBA00022723"/>
    </source>
</evidence>
<evidence type="ECO:0000256" key="4">
    <source>
        <dbReference type="PROSITE-ProRule" id="PRU00175"/>
    </source>
</evidence>
<keyword evidence="3" id="KW-0862">Zinc</keyword>
<keyword evidence="6" id="KW-0812">Transmembrane</keyword>
<dbReference type="SMART" id="SM00184">
    <property type="entry name" value="RING"/>
    <property type="match status" value="1"/>
</dbReference>
<feature type="transmembrane region" description="Helical" evidence="6">
    <location>
        <begin position="167"/>
        <end position="185"/>
    </location>
</feature>
<dbReference type="PANTHER" id="PTHR46016:SF1">
    <property type="entry name" value="RING-TYPE DOMAIN-CONTAINING PROTEIN"/>
    <property type="match status" value="1"/>
</dbReference>
<dbReference type="PROSITE" id="PS50089">
    <property type="entry name" value="ZF_RING_2"/>
    <property type="match status" value="1"/>
</dbReference>
<dbReference type="InterPro" id="IPR017907">
    <property type="entry name" value="Znf_RING_CS"/>
</dbReference>
<dbReference type="PANTHER" id="PTHR46016">
    <property type="entry name" value="ZINC FINGER, RING/FYVE/PHD-TYPE"/>
    <property type="match status" value="1"/>
</dbReference>
<dbReference type="PROSITE" id="PS00518">
    <property type="entry name" value="ZF_RING_1"/>
    <property type="match status" value="1"/>
</dbReference>
<dbReference type="EMBL" id="BDGG01000002">
    <property type="protein sequence ID" value="GAU94649.1"/>
    <property type="molecule type" value="Genomic_DNA"/>
</dbReference>
<organism evidence="8 9">
    <name type="scientific">Ramazzottius varieornatus</name>
    <name type="common">Water bear</name>
    <name type="synonym">Tardigrade</name>
    <dbReference type="NCBI Taxonomy" id="947166"/>
    <lineage>
        <taxon>Eukaryota</taxon>
        <taxon>Metazoa</taxon>
        <taxon>Ecdysozoa</taxon>
        <taxon>Tardigrada</taxon>
        <taxon>Eutardigrada</taxon>
        <taxon>Parachela</taxon>
        <taxon>Hypsibioidea</taxon>
        <taxon>Ramazzottiidae</taxon>
        <taxon>Ramazzottius</taxon>
    </lineage>
</organism>
<dbReference type="Proteomes" id="UP000186922">
    <property type="component" value="Unassembled WGS sequence"/>
</dbReference>
<dbReference type="GO" id="GO:0006511">
    <property type="term" value="P:ubiquitin-dependent protein catabolic process"/>
    <property type="evidence" value="ECO:0007669"/>
    <property type="project" value="TreeGrafter"/>
</dbReference>
<evidence type="ECO:0000256" key="6">
    <source>
        <dbReference type="SAM" id="Phobius"/>
    </source>
</evidence>
<keyword evidence="2 4" id="KW-0863">Zinc-finger</keyword>
<dbReference type="InterPro" id="IPR051438">
    <property type="entry name" value="RNF_E3_ubiq-protein_ligase"/>
</dbReference>
<dbReference type="OrthoDB" id="1630758at2759"/>
<evidence type="ECO:0000256" key="2">
    <source>
        <dbReference type="ARBA" id="ARBA00022771"/>
    </source>
</evidence>
<dbReference type="SUPFAM" id="SSF49599">
    <property type="entry name" value="TRAF domain-like"/>
    <property type="match status" value="1"/>
</dbReference>
<dbReference type="GO" id="GO:0061630">
    <property type="term" value="F:ubiquitin protein ligase activity"/>
    <property type="evidence" value="ECO:0007669"/>
    <property type="project" value="TreeGrafter"/>
</dbReference>
<evidence type="ECO:0000313" key="9">
    <source>
        <dbReference type="Proteomes" id="UP000186922"/>
    </source>
</evidence>
<feature type="compositionally biased region" description="Basic and acidic residues" evidence="5">
    <location>
        <begin position="107"/>
        <end position="118"/>
    </location>
</feature>
<protein>
    <recommendedName>
        <fullName evidence="7">RING-type domain-containing protein</fullName>
    </recommendedName>
</protein>
<reference evidence="8 9" key="1">
    <citation type="journal article" date="2016" name="Nat. Commun.">
        <title>Extremotolerant tardigrade genome and improved radiotolerance of human cultured cells by tardigrade-unique protein.</title>
        <authorList>
            <person name="Hashimoto T."/>
            <person name="Horikawa D.D."/>
            <person name="Saito Y."/>
            <person name="Kuwahara H."/>
            <person name="Kozuka-Hata H."/>
            <person name="Shin-I T."/>
            <person name="Minakuchi Y."/>
            <person name="Ohishi K."/>
            <person name="Motoyama A."/>
            <person name="Aizu T."/>
            <person name="Enomoto A."/>
            <person name="Kondo K."/>
            <person name="Tanaka S."/>
            <person name="Hara Y."/>
            <person name="Koshikawa S."/>
            <person name="Sagara H."/>
            <person name="Miura T."/>
            <person name="Yokobori S."/>
            <person name="Miyagawa K."/>
            <person name="Suzuki Y."/>
            <person name="Kubo T."/>
            <person name="Oyama M."/>
            <person name="Kohara Y."/>
            <person name="Fujiyama A."/>
            <person name="Arakawa K."/>
            <person name="Katayama T."/>
            <person name="Toyoda A."/>
            <person name="Kunieda T."/>
        </authorList>
    </citation>
    <scope>NUCLEOTIDE SEQUENCE [LARGE SCALE GENOMIC DNA]</scope>
    <source>
        <strain evidence="8 9">YOKOZUNA-1</strain>
    </source>
</reference>
<sequence>MGIDTERFVPDTVDHELVICPICLDVLDKPLELRGCQHVFCTLCLREAFVSGERVCPLDRTQVTVKPTRPNRARQIVLDRLRIKCQFWNSGCREVLSVEQIKDHEQSCEKNPDAERSSAIKGGTSRSGWFGSSRASADSTDGFPRSSDFAGGNGTGNQQRQEQDNNSGVWVLIFGVFVFVLFKILSR</sequence>
<gene>
    <name evidence="8" type="primary">RvY_06382-1</name>
    <name evidence="8" type="synonym">RvY_06382.1</name>
    <name evidence="8" type="ORF">RvY_06382</name>
</gene>
<dbReference type="GO" id="GO:0000209">
    <property type="term" value="P:protein polyubiquitination"/>
    <property type="evidence" value="ECO:0007669"/>
    <property type="project" value="TreeGrafter"/>
</dbReference>
<dbReference type="AlphaFoldDB" id="A0A1D1UYE8"/>
<dbReference type="GO" id="GO:0008270">
    <property type="term" value="F:zinc ion binding"/>
    <property type="evidence" value="ECO:0007669"/>
    <property type="project" value="UniProtKB-KW"/>
</dbReference>
<keyword evidence="6" id="KW-0472">Membrane</keyword>
<name>A0A1D1UYE8_RAMVA</name>
<accession>A0A1D1UYE8</accession>
<feature type="region of interest" description="Disordered" evidence="5">
    <location>
        <begin position="107"/>
        <end position="162"/>
    </location>
</feature>
<keyword evidence="9" id="KW-1185">Reference proteome</keyword>
<evidence type="ECO:0000256" key="3">
    <source>
        <dbReference type="ARBA" id="ARBA00022833"/>
    </source>
</evidence>
<dbReference type="Gene3D" id="3.30.40.10">
    <property type="entry name" value="Zinc/RING finger domain, C3HC4 (zinc finger)"/>
    <property type="match status" value="2"/>
</dbReference>
<keyword evidence="6" id="KW-1133">Transmembrane helix</keyword>
<proteinExistence type="predicted"/>
<dbReference type="Pfam" id="PF13923">
    <property type="entry name" value="zf-C3HC4_2"/>
    <property type="match status" value="1"/>
</dbReference>
<dbReference type="InterPro" id="IPR013083">
    <property type="entry name" value="Znf_RING/FYVE/PHD"/>
</dbReference>
<comment type="caution">
    <text evidence="8">The sequence shown here is derived from an EMBL/GenBank/DDBJ whole genome shotgun (WGS) entry which is preliminary data.</text>
</comment>
<feature type="domain" description="RING-type" evidence="7">
    <location>
        <begin position="20"/>
        <end position="60"/>
    </location>
</feature>
<keyword evidence="1" id="KW-0479">Metal-binding</keyword>
<dbReference type="InterPro" id="IPR001841">
    <property type="entry name" value="Znf_RING"/>
</dbReference>